<gene>
    <name evidence="2" type="ORF">ABT39_MTgene2564</name>
    <name evidence="3" type="ORF">ABT39_MTgene2573</name>
    <name evidence="1" type="ORF">ABT39_MTgene3389</name>
</gene>
<name>A0A101LU94_PICGL</name>
<dbReference type="EMBL" id="LKAM01000018">
    <property type="protein sequence ID" value="KUM45471.1"/>
    <property type="molecule type" value="Genomic_DNA"/>
</dbReference>
<organism evidence="2">
    <name type="scientific">Picea glauca</name>
    <name type="common">White spruce</name>
    <name type="synonym">Pinus glauca</name>
    <dbReference type="NCBI Taxonomy" id="3330"/>
    <lineage>
        <taxon>Eukaryota</taxon>
        <taxon>Viridiplantae</taxon>
        <taxon>Streptophyta</taxon>
        <taxon>Embryophyta</taxon>
        <taxon>Tracheophyta</taxon>
        <taxon>Spermatophyta</taxon>
        <taxon>Pinopsida</taxon>
        <taxon>Pinidae</taxon>
        <taxon>Conifers I</taxon>
        <taxon>Pinales</taxon>
        <taxon>Pinaceae</taxon>
        <taxon>Picea</taxon>
    </lineage>
</organism>
<proteinExistence type="predicted"/>
<dbReference type="AlphaFoldDB" id="A0A101LU94"/>
<dbReference type="EMBL" id="LKAM01000018">
    <property type="protein sequence ID" value="KUM45462.1"/>
    <property type="molecule type" value="Genomic_DNA"/>
</dbReference>
<dbReference type="EMBL" id="LKAM01000020">
    <property type="protein sequence ID" value="KUM45316.1"/>
    <property type="molecule type" value="Genomic_DNA"/>
</dbReference>
<evidence type="ECO:0000313" key="2">
    <source>
        <dbReference type="EMBL" id="KUM45462.1"/>
    </source>
</evidence>
<evidence type="ECO:0000313" key="3">
    <source>
        <dbReference type="EMBL" id="KUM45471.1"/>
    </source>
</evidence>
<geneLocation type="mitochondrion" evidence="2"/>
<protein>
    <submittedName>
        <fullName evidence="2">Uncharacterized protein</fullName>
    </submittedName>
</protein>
<comment type="caution">
    <text evidence="2">The sequence shown here is derived from an EMBL/GenBank/DDBJ whole genome shotgun (WGS) entry which is preliminary data.</text>
</comment>
<accession>A0A101LU94</accession>
<keyword evidence="2" id="KW-0496">Mitochondrion</keyword>
<evidence type="ECO:0000313" key="1">
    <source>
        <dbReference type="EMBL" id="KUM45316.1"/>
    </source>
</evidence>
<reference evidence="2" key="1">
    <citation type="journal article" date="2015" name="Genome Biol. Evol.">
        <title>Organellar Genomes of White Spruce (Picea glauca): Assembly and Annotation.</title>
        <authorList>
            <person name="Jackman S.D."/>
            <person name="Warren R.L."/>
            <person name="Gibb E.A."/>
            <person name="Vandervalk B.P."/>
            <person name="Mohamadi H."/>
            <person name="Chu J."/>
            <person name="Raymond A."/>
            <person name="Pleasance S."/>
            <person name="Coope R."/>
            <person name="Wildung M.R."/>
            <person name="Ritland C.E."/>
            <person name="Bousquet J."/>
            <person name="Jones S.J."/>
            <person name="Bohlmann J."/>
            <person name="Birol I."/>
        </authorList>
    </citation>
    <scope>NUCLEOTIDE SEQUENCE [LARGE SCALE GENOMIC DNA]</scope>
    <source>
        <tissue evidence="2">Flushing bud</tissue>
    </source>
</reference>
<sequence length="60" mass="6635">MGLKGACWFPRALPLGAYFIPFESRLSTLPHLKLHLRISASEQCRRIVLAANQSGGRQGI</sequence>